<name>A0ABR1EC36_NECAM</name>
<evidence type="ECO:0000259" key="1">
    <source>
        <dbReference type="PROSITE" id="PS50878"/>
    </source>
</evidence>
<dbReference type="Pfam" id="PF00078">
    <property type="entry name" value="RVT_1"/>
    <property type="match status" value="1"/>
</dbReference>
<organism evidence="2 3">
    <name type="scientific">Necator americanus</name>
    <name type="common">Human hookworm</name>
    <dbReference type="NCBI Taxonomy" id="51031"/>
    <lineage>
        <taxon>Eukaryota</taxon>
        <taxon>Metazoa</taxon>
        <taxon>Ecdysozoa</taxon>
        <taxon>Nematoda</taxon>
        <taxon>Chromadorea</taxon>
        <taxon>Rhabditida</taxon>
        <taxon>Rhabditina</taxon>
        <taxon>Rhabditomorpha</taxon>
        <taxon>Strongyloidea</taxon>
        <taxon>Ancylostomatidae</taxon>
        <taxon>Bunostominae</taxon>
        <taxon>Necator</taxon>
    </lineage>
</organism>
<evidence type="ECO:0000313" key="2">
    <source>
        <dbReference type="EMBL" id="KAK6759870.1"/>
    </source>
</evidence>
<evidence type="ECO:0000313" key="3">
    <source>
        <dbReference type="Proteomes" id="UP001303046"/>
    </source>
</evidence>
<accession>A0ABR1EC36</accession>
<gene>
    <name evidence="2" type="primary">Necator_chrX.g21601</name>
    <name evidence="2" type="ORF">RB195_021440</name>
</gene>
<dbReference type="PANTHER" id="PTHR47027">
    <property type="entry name" value="REVERSE TRANSCRIPTASE DOMAIN-CONTAINING PROTEIN"/>
    <property type="match status" value="1"/>
</dbReference>
<comment type="caution">
    <text evidence="2">The sequence shown here is derived from an EMBL/GenBank/DDBJ whole genome shotgun (WGS) entry which is preliminary data.</text>
</comment>
<keyword evidence="3" id="KW-1185">Reference proteome</keyword>
<dbReference type="Proteomes" id="UP001303046">
    <property type="component" value="Unassembled WGS sequence"/>
</dbReference>
<dbReference type="EMBL" id="JAVFWL010000006">
    <property type="protein sequence ID" value="KAK6759870.1"/>
    <property type="molecule type" value="Genomic_DNA"/>
</dbReference>
<sequence>MPLCLTFIELKKAFDKVAIETAMEALYNQGFPTPYIKILRELYSNFTTKIPPFYNVIIDVKRGVSQGDTISPKIASATFKNAMRRLKWDIMGVKVDSRHLHHFRFADNIVLITSSIIQTRRYADDAPVTLNRTNISECSNYVYLSWEINITNNLKSELGRRKRAAWEAFKSKDVVKRINNIQLLAHLFNTTVLPSLAYASETSAFRKQEENAIDCGIERVMLGVTRFTQVKQGIRTSLLSHRSKIRDAATYAKESKITMRNFAFLGICGSVSDHKLRRPNARFVSTTITG</sequence>
<dbReference type="PANTHER" id="PTHR47027:SF29">
    <property type="entry name" value="C2H2-TYPE DOMAIN-CONTAINING PROTEIN"/>
    <property type="match status" value="1"/>
</dbReference>
<reference evidence="2 3" key="1">
    <citation type="submission" date="2023-08" db="EMBL/GenBank/DDBJ databases">
        <title>A Necator americanus chromosomal reference genome.</title>
        <authorList>
            <person name="Ilik V."/>
            <person name="Petrzelkova K.J."/>
            <person name="Pardy F."/>
            <person name="Fuh T."/>
            <person name="Niatou-Singa F.S."/>
            <person name="Gouil Q."/>
            <person name="Baker L."/>
            <person name="Ritchie M.E."/>
            <person name="Jex A.R."/>
            <person name="Gazzola D."/>
            <person name="Li H."/>
            <person name="Toshio Fujiwara R."/>
            <person name="Zhan B."/>
            <person name="Aroian R.V."/>
            <person name="Pafco B."/>
            <person name="Schwarz E.M."/>
        </authorList>
    </citation>
    <scope>NUCLEOTIDE SEQUENCE [LARGE SCALE GENOMIC DNA]</scope>
    <source>
        <strain evidence="2 3">Aroian</strain>
        <tissue evidence="2">Whole animal</tissue>
    </source>
</reference>
<dbReference type="PROSITE" id="PS50878">
    <property type="entry name" value="RT_POL"/>
    <property type="match status" value="1"/>
</dbReference>
<protein>
    <recommendedName>
        <fullName evidence="1">Reverse transcriptase domain-containing protein</fullName>
    </recommendedName>
</protein>
<feature type="domain" description="Reverse transcriptase" evidence="1">
    <location>
        <begin position="1"/>
        <end position="171"/>
    </location>
</feature>
<dbReference type="InterPro" id="IPR000477">
    <property type="entry name" value="RT_dom"/>
</dbReference>
<proteinExistence type="predicted"/>